<keyword evidence="3" id="KW-0472">Membrane</keyword>
<organism evidence="5 6">
    <name type="scientific">Pythium insidiosum</name>
    <name type="common">Pythiosis disease agent</name>
    <dbReference type="NCBI Taxonomy" id="114742"/>
    <lineage>
        <taxon>Eukaryota</taxon>
        <taxon>Sar</taxon>
        <taxon>Stramenopiles</taxon>
        <taxon>Oomycota</taxon>
        <taxon>Peronosporomycetes</taxon>
        <taxon>Pythiales</taxon>
        <taxon>Pythiaceae</taxon>
        <taxon>Pythium</taxon>
    </lineage>
</organism>
<dbReference type="PROSITE" id="PS50842">
    <property type="entry name" value="EXPANSIN_EG45"/>
    <property type="match status" value="1"/>
</dbReference>
<dbReference type="AlphaFoldDB" id="A0AAD5LF02"/>
<dbReference type="EMBL" id="JAKCXM010000207">
    <property type="protein sequence ID" value="KAJ0398683.1"/>
    <property type="molecule type" value="Genomic_DNA"/>
</dbReference>
<feature type="region of interest" description="Disordered" evidence="2">
    <location>
        <begin position="227"/>
        <end position="303"/>
    </location>
</feature>
<dbReference type="CDD" id="cd22271">
    <property type="entry name" value="DPBB_EXP_N-like"/>
    <property type="match status" value="1"/>
</dbReference>
<comment type="caution">
    <text evidence="5">The sequence shown here is derived from an EMBL/GenBank/DDBJ whole genome shotgun (WGS) entry which is preliminary data.</text>
</comment>
<sequence length="399" mass="41720">MATVQAEVERTAGEFIGEGTQYTLTEPSNGNCNFMAFPEAATRKYAALNTPQFEATKNCGRCAEVKCIDDRCTAEAKAKSEVVYIVDQCPGCAHGDLDLSPDVFLAVTGLKSHRLKVQWRFVDCPVQGNVKYCLKNGSNEFWAAIQPTNVVAGIRSVEVNGQPTKMVDSAYYFLLDGQSSVKTDLGNLKITLTSVNGEKIEDTVSLSKGGCVEGKSQFRRGNPQVSADLAEPKATSAAPSPSPSATAAPPLSPPVSIASEAPTPTEAAPSPTPTKSLRSASAPVEFPSTPAATDAGPLPVSSESPVVQAGNVIRSASTRSDTGTPATTPALLVLLVLAGVAMLALGVIAAVVKLRQRHERKGSRGSDVSSASELPQLVVATRSYSTLSTPSQRADIALL</sequence>
<evidence type="ECO:0000259" key="4">
    <source>
        <dbReference type="PROSITE" id="PS50842"/>
    </source>
</evidence>
<evidence type="ECO:0000256" key="1">
    <source>
        <dbReference type="ARBA" id="ARBA00022729"/>
    </source>
</evidence>
<feature type="compositionally biased region" description="Low complexity" evidence="2">
    <location>
        <begin position="232"/>
        <end position="269"/>
    </location>
</feature>
<dbReference type="InterPro" id="IPR007112">
    <property type="entry name" value="Expansin/allergen_DPBB_dom"/>
</dbReference>
<keyword evidence="3" id="KW-1133">Transmembrane helix</keyword>
<dbReference type="SUPFAM" id="SSF50685">
    <property type="entry name" value="Barwin-like endoglucanases"/>
    <property type="match status" value="1"/>
</dbReference>
<dbReference type="InterPro" id="IPR009009">
    <property type="entry name" value="RlpA-like_DPBB"/>
</dbReference>
<keyword evidence="3" id="KW-0812">Transmembrane</keyword>
<dbReference type="Gene3D" id="2.60.40.760">
    <property type="entry name" value="Expansin, cellulose-binding-like domain"/>
    <property type="match status" value="1"/>
</dbReference>
<dbReference type="PANTHER" id="PTHR31836">
    <property type="match status" value="1"/>
</dbReference>
<dbReference type="Proteomes" id="UP001209570">
    <property type="component" value="Unassembled WGS sequence"/>
</dbReference>
<name>A0AAD5LF02_PYTIN</name>
<gene>
    <name evidence="5" type="ORF">P43SY_006261</name>
</gene>
<accession>A0AAD5LF02</accession>
<evidence type="ECO:0000256" key="2">
    <source>
        <dbReference type="SAM" id="MobiDB-lite"/>
    </source>
</evidence>
<keyword evidence="1" id="KW-0732">Signal</keyword>
<protein>
    <recommendedName>
        <fullName evidence="4">Expansin-like EG45 domain-containing protein</fullName>
    </recommendedName>
</protein>
<dbReference type="InterPro" id="IPR049818">
    <property type="entry name" value="Expansin_EXLX1-like"/>
</dbReference>
<evidence type="ECO:0000313" key="5">
    <source>
        <dbReference type="EMBL" id="KAJ0398683.1"/>
    </source>
</evidence>
<keyword evidence="6" id="KW-1185">Reference proteome</keyword>
<dbReference type="NCBIfam" id="NF041144">
    <property type="entry name" value="expansin_EXLX1"/>
    <property type="match status" value="1"/>
</dbReference>
<feature type="domain" description="Expansin-like EG45" evidence="4">
    <location>
        <begin position="29"/>
        <end position="129"/>
    </location>
</feature>
<reference evidence="5" key="1">
    <citation type="submission" date="2021-12" db="EMBL/GenBank/DDBJ databases">
        <title>Prjna785345.</title>
        <authorList>
            <person name="Rujirawat T."/>
            <person name="Krajaejun T."/>
        </authorList>
    </citation>
    <scope>NUCLEOTIDE SEQUENCE</scope>
    <source>
        <strain evidence="5">Pi057C3</strain>
    </source>
</reference>
<dbReference type="Pfam" id="PF03330">
    <property type="entry name" value="DPBB_1"/>
    <property type="match status" value="1"/>
</dbReference>
<dbReference type="InterPro" id="IPR036908">
    <property type="entry name" value="RlpA-like_sf"/>
</dbReference>
<evidence type="ECO:0000313" key="6">
    <source>
        <dbReference type="Proteomes" id="UP001209570"/>
    </source>
</evidence>
<dbReference type="Gene3D" id="2.40.40.10">
    <property type="entry name" value="RlpA-like domain"/>
    <property type="match status" value="1"/>
</dbReference>
<dbReference type="InterPro" id="IPR036749">
    <property type="entry name" value="Expansin_CBD_sf"/>
</dbReference>
<dbReference type="InterPro" id="IPR051477">
    <property type="entry name" value="Expansin_CellWall"/>
</dbReference>
<evidence type="ECO:0000256" key="3">
    <source>
        <dbReference type="SAM" id="Phobius"/>
    </source>
</evidence>
<feature type="transmembrane region" description="Helical" evidence="3">
    <location>
        <begin position="330"/>
        <end position="352"/>
    </location>
</feature>
<dbReference type="PANTHER" id="PTHR31836:SF21">
    <property type="entry name" value="EXPANSIN-LIKE PROTEIN 7"/>
    <property type="match status" value="1"/>
</dbReference>
<proteinExistence type="predicted"/>